<comment type="cofactor">
    <cofactor evidence="1">
        <name>Mg(2+)</name>
        <dbReference type="ChEBI" id="CHEBI:18420"/>
    </cofactor>
</comment>
<dbReference type="CDD" id="cd04683">
    <property type="entry name" value="NUDIX_Hydrolase"/>
    <property type="match status" value="1"/>
</dbReference>
<keyword evidence="5" id="KW-1185">Reference proteome</keyword>
<accession>A0ABS3RYB9</accession>
<dbReference type="PROSITE" id="PS51462">
    <property type="entry name" value="NUDIX"/>
    <property type="match status" value="1"/>
</dbReference>
<name>A0ABS3RYB9_9ACTN</name>
<dbReference type="Proteomes" id="UP000680206">
    <property type="component" value="Unassembled WGS sequence"/>
</dbReference>
<dbReference type="PROSITE" id="PS00893">
    <property type="entry name" value="NUDIX_BOX"/>
    <property type="match status" value="1"/>
</dbReference>
<dbReference type="InterPro" id="IPR000086">
    <property type="entry name" value="NUDIX_hydrolase_dom"/>
</dbReference>
<feature type="domain" description="Nudix hydrolase" evidence="3">
    <location>
        <begin position="6"/>
        <end position="138"/>
    </location>
</feature>
<comment type="caution">
    <text evidence="4">The sequence shown here is derived from an EMBL/GenBank/DDBJ whole genome shotgun (WGS) entry which is preliminary data.</text>
</comment>
<dbReference type="PANTHER" id="PTHR43046">
    <property type="entry name" value="GDP-MANNOSE MANNOSYL HYDROLASE"/>
    <property type="match status" value="1"/>
</dbReference>
<evidence type="ECO:0000313" key="5">
    <source>
        <dbReference type="Proteomes" id="UP000680206"/>
    </source>
</evidence>
<evidence type="ECO:0000313" key="4">
    <source>
        <dbReference type="EMBL" id="MBO2461759.1"/>
    </source>
</evidence>
<dbReference type="InterPro" id="IPR015797">
    <property type="entry name" value="NUDIX_hydrolase-like_dom_sf"/>
</dbReference>
<gene>
    <name evidence="4" type="ORF">J4709_29730</name>
</gene>
<evidence type="ECO:0000256" key="2">
    <source>
        <dbReference type="ARBA" id="ARBA00022801"/>
    </source>
</evidence>
<dbReference type="InterPro" id="IPR020084">
    <property type="entry name" value="NUDIX_hydrolase_CS"/>
</dbReference>
<dbReference type="PANTHER" id="PTHR43046:SF14">
    <property type="entry name" value="MUTT_NUDIX FAMILY PROTEIN"/>
    <property type="match status" value="1"/>
</dbReference>
<dbReference type="EMBL" id="JAGEPF010000018">
    <property type="protein sequence ID" value="MBO2461759.1"/>
    <property type="molecule type" value="Genomic_DNA"/>
</dbReference>
<evidence type="ECO:0000256" key="1">
    <source>
        <dbReference type="ARBA" id="ARBA00001946"/>
    </source>
</evidence>
<evidence type="ECO:0000259" key="3">
    <source>
        <dbReference type="PROSITE" id="PS51462"/>
    </source>
</evidence>
<dbReference type="Gene3D" id="3.90.79.10">
    <property type="entry name" value="Nucleoside Triphosphate Pyrophosphohydrolase"/>
    <property type="match status" value="1"/>
</dbReference>
<dbReference type="Pfam" id="PF00293">
    <property type="entry name" value="NUDIX"/>
    <property type="match status" value="1"/>
</dbReference>
<dbReference type="RefSeq" id="WP_208245281.1">
    <property type="nucleotide sequence ID" value="NZ_JAGEPF010000018.1"/>
</dbReference>
<organism evidence="4 5">
    <name type="scientific">Actinomadura violacea</name>
    <dbReference type="NCBI Taxonomy" id="2819934"/>
    <lineage>
        <taxon>Bacteria</taxon>
        <taxon>Bacillati</taxon>
        <taxon>Actinomycetota</taxon>
        <taxon>Actinomycetes</taxon>
        <taxon>Streptosporangiales</taxon>
        <taxon>Thermomonosporaceae</taxon>
        <taxon>Actinomadura</taxon>
    </lineage>
</organism>
<reference evidence="4 5" key="1">
    <citation type="submission" date="2021-03" db="EMBL/GenBank/DDBJ databases">
        <title>Actinomadura violae sp. nov., isolated from lichen in Thailand.</title>
        <authorList>
            <person name="Kanchanasin P."/>
            <person name="Saeng-In P."/>
            <person name="Phongsopitanun W."/>
            <person name="Yuki M."/>
            <person name="Kudo T."/>
            <person name="Ohkuma M."/>
            <person name="Tanasupawat S."/>
        </authorList>
    </citation>
    <scope>NUCLEOTIDE SEQUENCE [LARGE SCALE GENOMIC DNA]</scope>
    <source>
        <strain evidence="4 5">LCR2-06</strain>
    </source>
</reference>
<protein>
    <submittedName>
        <fullName evidence="4">NUDIX domain-containing protein</fullName>
    </submittedName>
</protein>
<sequence>MRTLAPLIADTHLLLSVPDGRILMMIRSGTGYMDGHAGLPSGHVESGESADAAIVREAKEELGIVVQPDDLRFVHVMHRRSVDEPGSRVSFFYSAATWVGEVVNAEPAKCAGLVWADPAGLDQVPVPVIGYIADAVAAVAAGERYSACGW</sequence>
<proteinExistence type="predicted"/>
<dbReference type="SUPFAM" id="SSF55811">
    <property type="entry name" value="Nudix"/>
    <property type="match status" value="1"/>
</dbReference>
<keyword evidence="2" id="KW-0378">Hydrolase</keyword>